<organism evidence="1 2">
    <name type="scientific">Ambispora leptoticha</name>
    <dbReference type="NCBI Taxonomy" id="144679"/>
    <lineage>
        <taxon>Eukaryota</taxon>
        <taxon>Fungi</taxon>
        <taxon>Fungi incertae sedis</taxon>
        <taxon>Mucoromycota</taxon>
        <taxon>Glomeromycotina</taxon>
        <taxon>Glomeromycetes</taxon>
        <taxon>Archaeosporales</taxon>
        <taxon>Ambisporaceae</taxon>
        <taxon>Ambispora</taxon>
    </lineage>
</organism>
<sequence>MNNIGISNIIVQFFVKQKDLQTTHLIESEPVNNNSMIISFSDAGTENINFASPALKEAIDLGNTYILSPKQKYLLWFWRIQKKDLDLRNWKDKVGFKSKTNDYYIIETLIQNANPINTTNFPFSIVDIRYQTRFVEVDTETKQNTILALLSSLGGAYGIGTQQIGPWGMAYEVYGVRNSLKQRVKEKFQSHFPLVEIKYPDDISDEDITLGNISQRLHNLEWQNALLQLLIREYVIDIGNFAELKKSIDKKRQTEHSFSVALTLGPIYQNLDNLFHEDNLEIAKNVI</sequence>
<accession>A0A9N9F2T0</accession>
<keyword evidence="2" id="KW-1185">Reference proteome</keyword>
<evidence type="ECO:0000313" key="2">
    <source>
        <dbReference type="Proteomes" id="UP000789508"/>
    </source>
</evidence>
<dbReference type="Proteomes" id="UP000789508">
    <property type="component" value="Unassembled WGS sequence"/>
</dbReference>
<proteinExistence type="predicted"/>
<feature type="non-terminal residue" evidence="1">
    <location>
        <position position="287"/>
    </location>
</feature>
<protein>
    <submittedName>
        <fullName evidence="1">5953_t:CDS:1</fullName>
    </submittedName>
</protein>
<gene>
    <name evidence="1" type="ORF">ALEPTO_LOCUS3692</name>
</gene>
<dbReference type="EMBL" id="CAJVPS010000726">
    <property type="protein sequence ID" value="CAG8505305.1"/>
    <property type="molecule type" value="Genomic_DNA"/>
</dbReference>
<dbReference type="AlphaFoldDB" id="A0A9N9F2T0"/>
<name>A0A9N9F2T0_9GLOM</name>
<reference evidence="1" key="1">
    <citation type="submission" date="2021-06" db="EMBL/GenBank/DDBJ databases">
        <authorList>
            <person name="Kallberg Y."/>
            <person name="Tangrot J."/>
            <person name="Rosling A."/>
        </authorList>
    </citation>
    <scope>NUCLEOTIDE SEQUENCE</scope>
    <source>
        <strain evidence="1">FL130A</strain>
    </source>
</reference>
<evidence type="ECO:0000313" key="1">
    <source>
        <dbReference type="EMBL" id="CAG8505305.1"/>
    </source>
</evidence>
<comment type="caution">
    <text evidence="1">The sequence shown here is derived from an EMBL/GenBank/DDBJ whole genome shotgun (WGS) entry which is preliminary data.</text>
</comment>